<evidence type="ECO:0000313" key="2">
    <source>
        <dbReference type="Proteomes" id="UP000065533"/>
    </source>
</evidence>
<protein>
    <submittedName>
        <fullName evidence="1">Uncharacterized protein</fullName>
    </submittedName>
</protein>
<keyword evidence="2" id="KW-1185">Reference proteome</keyword>
<accession>A0ABM5WSV4</accession>
<organism evidence="1 2">
    <name type="scientific">Planococcus kocurii</name>
    <dbReference type="NCBI Taxonomy" id="1374"/>
    <lineage>
        <taxon>Bacteria</taxon>
        <taxon>Bacillati</taxon>
        <taxon>Bacillota</taxon>
        <taxon>Bacilli</taxon>
        <taxon>Bacillales</taxon>
        <taxon>Caryophanaceae</taxon>
        <taxon>Planococcus</taxon>
    </lineage>
</organism>
<dbReference type="RefSeq" id="WP_058383949.1">
    <property type="nucleotide sequence ID" value="NZ_CP013661.2"/>
</dbReference>
<proteinExistence type="predicted"/>
<evidence type="ECO:0000313" key="1">
    <source>
        <dbReference type="EMBL" id="ALS77269.1"/>
    </source>
</evidence>
<gene>
    <name evidence="1" type="ORF">AUO94_00800</name>
</gene>
<dbReference type="EMBL" id="CP013661">
    <property type="protein sequence ID" value="ALS77269.1"/>
    <property type="molecule type" value="Genomic_DNA"/>
</dbReference>
<sequence>MQSIKEKEIYKELNRKGKTQFLVPVLHTDEKLSIQPFYEPLPLKRDETYNLELETDNCLTNELREVIEEIDKKYDGFDLLDSGNYGLNQDGNLILID</sequence>
<reference evidence="1" key="1">
    <citation type="submission" date="2016-01" db="EMBL/GenBank/DDBJ databases">
        <title>Complete genome of Planococcus kocurri type strain.</title>
        <authorList>
            <person name="See-Too W.S."/>
        </authorList>
    </citation>
    <scope>NUCLEOTIDE SEQUENCE [LARGE SCALE GENOMIC DNA]</scope>
    <source>
        <strain evidence="1">ATCC 43650</strain>
    </source>
</reference>
<name>A0ABM5WSV4_9BACL</name>
<dbReference type="Proteomes" id="UP000065533">
    <property type="component" value="Chromosome"/>
</dbReference>